<dbReference type="InterPro" id="IPR013120">
    <property type="entry name" value="FAR_NAD-bd"/>
</dbReference>
<dbReference type="InterPro" id="IPR026055">
    <property type="entry name" value="FAR"/>
</dbReference>
<dbReference type="SUPFAM" id="SSF51735">
    <property type="entry name" value="NAD(P)-binding Rossmann-fold domains"/>
    <property type="match status" value="1"/>
</dbReference>
<feature type="domain" description="Thioester reductase (TE)" evidence="1">
    <location>
        <begin position="56"/>
        <end position="241"/>
    </location>
</feature>
<dbReference type="KEGG" id="ccro:CMC5_018790"/>
<dbReference type="EMBL" id="CP012159">
    <property type="protein sequence ID" value="AKT37737.1"/>
    <property type="molecule type" value="Genomic_DNA"/>
</dbReference>
<dbReference type="GO" id="GO:0080019">
    <property type="term" value="F:alcohol-forming very long-chain fatty acyl-CoA reductase activity"/>
    <property type="evidence" value="ECO:0007669"/>
    <property type="project" value="InterPro"/>
</dbReference>
<sequence>MAPPGHDSVLLLTGLPSLYARKMVHHVLSAEPRTQIYALVAPRFIAPLTAEVEALGARERVVFLEGDVTSMDLGLSGAELRMLAREVDVIHHMAFTSDVDLDPAAAEALNVLGTAEVLEVARLCSSLSCLVHHSTAFVSGDRRGVVYEDELEHGQGFRSTTEATRMKAEAVMRQAMRDVPIAVVRPTTLVGDSETGEVDRLDGIYVLILMLLAAPSDLALPLPGKGDMALNVVPLDFVAKASRTIGRSAKAAGHTFHLADPQPLSARQVFELLAHAGGRRAPRGHIPSNLAKAMLRAPGIDRFARSPRAFVEQLMTPVRYDMRNTEHALSGTGLECPRFESYVETLVHAVEKHLREERARRQAELERAAEVEDPLS</sequence>
<accession>A0A0K1EAN3</accession>
<dbReference type="RefSeq" id="WP_050430062.1">
    <property type="nucleotide sequence ID" value="NZ_CP012159.1"/>
</dbReference>
<evidence type="ECO:0000259" key="1">
    <source>
        <dbReference type="Pfam" id="PF07993"/>
    </source>
</evidence>
<keyword evidence="3" id="KW-1185">Reference proteome</keyword>
<dbReference type="GO" id="GO:0035336">
    <property type="term" value="P:long-chain fatty-acyl-CoA metabolic process"/>
    <property type="evidence" value="ECO:0007669"/>
    <property type="project" value="TreeGrafter"/>
</dbReference>
<dbReference type="InterPro" id="IPR036291">
    <property type="entry name" value="NAD(P)-bd_dom_sf"/>
</dbReference>
<gene>
    <name evidence="2" type="ORF">CMC5_018790</name>
</gene>
<name>A0A0K1EAN3_CHOCO</name>
<dbReference type="PANTHER" id="PTHR11011">
    <property type="entry name" value="MALE STERILITY PROTEIN 2-RELATED"/>
    <property type="match status" value="1"/>
</dbReference>
<evidence type="ECO:0000313" key="2">
    <source>
        <dbReference type="EMBL" id="AKT37737.1"/>
    </source>
</evidence>
<dbReference type="PANTHER" id="PTHR11011:SF45">
    <property type="entry name" value="FATTY ACYL-COA REDUCTASE CG8306-RELATED"/>
    <property type="match status" value="1"/>
</dbReference>
<dbReference type="Proteomes" id="UP000067626">
    <property type="component" value="Chromosome"/>
</dbReference>
<protein>
    <recommendedName>
        <fullName evidence="1">Thioester reductase (TE) domain-containing protein</fullName>
    </recommendedName>
</protein>
<dbReference type="AlphaFoldDB" id="A0A0K1EAN3"/>
<reference evidence="2 3" key="1">
    <citation type="submission" date="2015-07" db="EMBL/GenBank/DDBJ databases">
        <title>Genome analysis of myxobacterium Chondromyces crocatus Cm c5 reveals a high potential for natural compound synthesis and the genetic basis for the loss of fruiting body formation.</title>
        <authorList>
            <person name="Zaburannyi N."/>
            <person name="Bunk B."/>
            <person name="Maier J."/>
            <person name="Overmann J."/>
            <person name="Mueller R."/>
        </authorList>
    </citation>
    <scope>NUCLEOTIDE SEQUENCE [LARGE SCALE GENOMIC DNA]</scope>
    <source>
        <strain evidence="2 3">Cm c5</strain>
    </source>
</reference>
<proteinExistence type="predicted"/>
<dbReference type="STRING" id="52.CMC5_018790"/>
<dbReference type="Gene3D" id="3.40.50.720">
    <property type="entry name" value="NAD(P)-binding Rossmann-like Domain"/>
    <property type="match status" value="1"/>
</dbReference>
<dbReference type="Pfam" id="PF07993">
    <property type="entry name" value="NAD_binding_4"/>
    <property type="match status" value="1"/>
</dbReference>
<evidence type="ECO:0000313" key="3">
    <source>
        <dbReference type="Proteomes" id="UP000067626"/>
    </source>
</evidence>
<organism evidence="2 3">
    <name type="scientific">Chondromyces crocatus</name>
    <dbReference type="NCBI Taxonomy" id="52"/>
    <lineage>
        <taxon>Bacteria</taxon>
        <taxon>Pseudomonadati</taxon>
        <taxon>Myxococcota</taxon>
        <taxon>Polyangia</taxon>
        <taxon>Polyangiales</taxon>
        <taxon>Polyangiaceae</taxon>
        <taxon>Chondromyces</taxon>
    </lineage>
</organism>
<dbReference type="OrthoDB" id="9810734at2"/>